<dbReference type="PANTHER" id="PTHR46206:SF1">
    <property type="entry name" value="P450, PUTATIVE (EUROFUNG)-RELATED"/>
    <property type="match status" value="1"/>
</dbReference>
<dbReference type="InterPro" id="IPR017972">
    <property type="entry name" value="Cyt_P450_CS"/>
</dbReference>
<keyword evidence="5 9" id="KW-0560">Oxidoreductase</keyword>
<evidence type="ECO:0000256" key="8">
    <source>
        <dbReference type="PIRSR" id="PIRSR602403-1"/>
    </source>
</evidence>
<dbReference type="GO" id="GO:0004497">
    <property type="term" value="F:monooxygenase activity"/>
    <property type="evidence" value="ECO:0007669"/>
    <property type="project" value="UniProtKB-KW"/>
</dbReference>
<reference evidence="11 12" key="1">
    <citation type="submission" date="2017-05" db="EMBL/GenBank/DDBJ databases">
        <title>Draft genome sequence of Elsinoe australis.</title>
        <authorList>
            <person name="Cheng Q."/>
        </authorList>
    </citation>
    <scope>NUCLEOTIDE SEQUENCE [LARGE SCALE GENOMIC DNA]</scope>
    <source>
        <strain evidence="11 12">NL1</strain>
    </source>
</reference>
<comment type="caution">
    <text evidence="11">The sequence shown here is derived from an EMBL/GenBank/DDBJ whole genome shotgun (WGS) entry which is preliminary data.</text>
</comment>
<dbReference type="Proteomes" id="UP000243723">
    <property type="component" value="Unassembled WGS sequence"/>
</dbReference>
<dbReference type="AlphaFoldDB" id="A0A2P7YGE9"/>
<dbReference type="PRINTS" id="PR00465">
    <property type="entry name" value="EP450IV"/>
</dbReference>
<proteinExistence type="inferred from homology"/>
<dbReference type="PROSITE" id="PS00086">
    <property type="entry name" value="CYTOCHROME_P450"/>
    <property type="match status" value="1"/>
</dbReference>
<evidence type="ECO:0000313" key="12">
    <source>
        <dbReference type="Proteomes" id="UP000243723"/>
    </source>
</evidence>
<keyword evidence="10" id="KW-0812">Transmembrane</keyword>
<evidence type="ECO:0000256" key="2">
    <source>
        <dbReference type="ARBA" id="ARBA00010617"/>
    </source>
</evidence>
<keyword evidence="10" id="KW-0472">Membrane</keyword>
<keyword evidence="7 9" id="KW-0503">Monooxygenase</keyword>
<dbReference type="OrthoDB" id="1844152at2759"/>
<dbReference type="GO" id="GO:0020037">
    <property type="term" value="F:heme binding"/>
    <property type="evidence" value="ECO:0007669"/>
    <property type="project" value="InterPro"/>
</dbReference>
<keyword evidence="12" id="KW-1185">Reference proteome</keyword>
<name>A0A2P7YGE9_9PEZI</name>
<evidence type="ECO:0000313" key="11">
    <source>
        <dbReference type="EMBL" id="PSK35040.1"/>
    </source>
</evidence>
<dbReference type="InterPro" id="IPR001128">
    <property type="entry name" value="Cyt_P450"/>
</dbReference>
<feature type="transmembrane region" description="Helical" evidence="10">
    <location>
        <begin position="23"/>
        <end position="46"/>
    </location>
</feature>
<evidence type="ECO:0000256" key="3">
    <source>
        <dbReference type="ARBA" id="ARBA00022617"/>
    </source>
</evidence>
<evidence type="ECO:0000256" key="7">
    <source>
        <dbReference type="ARBA" id="ARBA00023033"/>
    </source>
</evidence>
<dbReference type="EMBL" id="NHZQ01000445">
    <property type="protein sequence ID" value="PSK35040.1"/>
    <property type="molecule type" value="Genomic_DNA"/>
</dbReference>
<dbReference type="InterPro" id="IPR036396">
    <property type="entry name" value="Cyt_P450_sf"/>
</dbReference>
<feature type="binding site" description="axial binding residue" evidence="8">
    <location>
        <position position="503"/>
    </location>
    <ligand>
        <name>heme</name>
        <dbReference type="ChEBI" id="CHEBI:30413"/>
    </ligand>
    <ligandPart>
        <name>Fe</name>
        <dbReference type="ChEBI" id="CHEBI:18248"/>
    </ligandPart>
</feature>
<evidence type="ECO:0000256" key="10">
    <source>
        <dbReference type="SAM" id="Phobius"/>
    </source>
</evidence>
<keyword evidence="4 8" id="KW-0479">Metal-binding</keyword>
<accession>A0A2P7YGE9</accession>
<dbReference type="GO" id="GO:0005506">
    <property type="term" value="F:iron ion binding"/>
    <property type="evidence" value="ECO:0007669"/>
    <property type="project" value="InterPro"/>
</dbReference>
<dbReference type="PANTHER" id="PTHR46206">
    <property type="entry name" value="CYTOCHROME P450"/>
    <property type="match status" value="1"/>
</dbReference>
<protein>
    <submittedName>
        <fullName evidence="11">Nuclear cap-binding protein subunit 2</fullName>
    </submittedName>
</protein>
<evidence type="ECO:0000256" key="9">
    <source>
        <dbReference type="RuleBase" id="RU000461"/>
    </source>
</evidence>
<comment type="cofactor">
    <cofactor evidence="1 8">
        <name>heme</name>
        <dbReference type="ChEBI" id="CHEBI:30413"/>
    </cofactor>
</comment>
<dbReference type="CDD" id="cd11041">
    <property type="entry name" value="CYP503A1-like"/>
    <property type="match status" value="1"/>
</dbReference>
<dbReference type="STRING" id="40998.A0A2P7YGE9"/>
<comment type="similarity">
    <text evidence="2 9">Belongs to the cytochrome P450 family.</text>
</comment>
<evidence type="ECO:0000256" key="4">
    <source>
        <dbReference type="ARBA" id="ARBA00022723"/>
    </source>
</evidence>
<dbReference type="SUPFAM" id="SSF48264">
    <property type="entry name" value="Cytochrome P450"/>
    <property type="match status" value="1"/>
</dbReference>
<dbReference type="GO" id="GO:0016705">
    <property type="term" value="F:oxidoreductase activity, acting on paired donors, with incorporation or reduction of molecular oxygen"/>
    <property type="evidence" value="ECO:0007669"/>
    <property type="project" value="InterPro"/>
</dbReference>
<keyword evidence="3 8" id="KW-0349">Heme</keyword>
<organism evidence="11 12">
    <name type="scientific">Elsinoe australis</name>
    <dbReference type="NCBI Taxonomy" id="40998"/>
    <lineage>
        <taxon>Eukaryota</taxon>
        <taxon>Fungi</taxon>
        <taxon>Dikarya</taxon>
        <taxon>Ascomycota</taxon>
        <taxon>Pezizomycotina</taxon>
        <taxon>Dothideomycetes</taxon>
        <taxon>Dothideomycetidae</taxon>
        <taxon>Myriangiales</taxon>
        <taxon>Elsinoaceae</taxon>
        <taxon>Elsinoe</taxon>
    </lineage>
</organism>
<evidence type="ECO:0000256" key="6">
    <source>
        <dbReference type="ARBA" id="ARBA00023004"/>
    </source>
</evidence>
<dbReference type="Pfam" id="PF00067">
    <property type="entry name" value="p450"/>
    <property type="match status" value="1"/>
</dbReference>
<dbReference type="Gene3D" id="1.10.630.10">
    <property type="entry name" value="Cytochrome P450"/>
    <property type="match status" value="1"/>
</dbReference>
<dbReference type="InterPro" id="IPR002403">
    <property type="entry name" value="Cyt_P450_E_grp-IV"/>
</dbReference>
<evidence type="ECO:0000256" key="1">
    <source>
        <dbReference type="ARBA" id="ARBA00001971"/>
    </source>
</evidence>
<sequence length="561" mass="63818">MEAFNATQGAHGLPDLPVKPASLFTLGNLAGAAIVYVFAYGILAAIRKPSIPDSIPWVGREGKGWLAGLIATFKSTIHYKEWNNYGYEKYNKANRSFVVPNLPGAAAEIILPRSQMKWLIDQPDNVLSVSEAHYTQLHGEYSFITPQLLKDPYHEHVIHRSLARHLNALIPDIEDEAMVAVDDLLGLDTENWKSFNVWDMFIDIIPRITNRMMIGLPVARDKHYLANMVGFTNDIVRNMLLLSICPEALKPIVGRLAGTLPWYHWRQTARHSIPIVKQRLHDFSRKEAGDPAYKDWTPPNDYVSWHIKVAMAENRQDELDPSMITKRLTPINFASIHTTCLTALSTIIDLVASDPSRGFLAGIEEECTRVWKEENGNTTKDSLSRLYRTDSAIRESMRVSNFAQTIVGRVVVAPQGITNEAEGWHAPKGTMLTMNVHNIMHDPELYDQPESYDAFRHSREREAWEAKGAEEKTDKEEALRLRQKGMVTTGDTHFPWGHGRHACPGRFFVAHELKILISYLVRNYEIKHLEKRPETKWFGMNMIPATDTRIEIRRKKGTVKA</sequence>
<keyword evidence="6 8" id="KW-0408">Iron</keyword>
<evidence type="ECO:0000256" key="5">
    <source>
        <dbReference type="ARBA" id="ARBA00023002"/>
    </source>
</evidence>
<keyword evidence="10" id="KW-1133">Transmembrane helix</keyword>
<gene>
    <name evidence="11" type="ORF">B9Z65_1623</name>
</gene>